<keyword evidence="5" id="KW-1185">Reference proteome</keyword>
<protein>
    <submittedName>
        <fullName evidence="4">Outer membrane protein, multidrug efflux system</fullName>
    </submittedName>
</protein>
<keyword evidence="2" id="KW-0564">Palmitate</keyword>
<dbReference type="Gene3D" id="1.20.1600.10">
    <property type="entry name" value="Outer membrane efflux proteins (OEP)"/>
    <property type="match status" value="1"/>
</dbReference>
<accession>A0A1M5DYI9</accession>
<dbReference type="Gene3D" id="2.20.200.10">
    <property type="entry name" value="Outer membrane efflux proteins (OEP)"/>
    <property type="match status" value="1"/>
</dbReference>
<keyword evidence="2" id="KW-1134">Transmembrane beta strand</keyword>
<keyword evidence="2" id="KW-0449">Lipoprotein</keyword>
<evidence type="ECO:0000256" key="3">
    <source>
        <dbReference type="SAM" id="MobiDB-lite"/>
    </source>
</evidence>
<organism evidence="4 5">
    <name type="scientific">Lampropedia hyalina DSM 16112</name>
    <dbReference type="NCBI Taxonomy" id="1122156"/>
    <lineage>
        <taxon>Bacteria</taxon>
        <taxon>Pseudomonadati</taxon>
        <taxon>Pseudomonadota</taxon>
        <taxon>Betaproteobacteria</taxon>
        <taxon>Burkholderiales</taxon>
        <taxon>Comamonadaceae</taxon>
        <taxon>Lampropedia</taxon>
    </lineage>
</organism>
<reference evidence="4 5" key="1">
    <citation type="submission" date="2016-11" db="EMBL/GenBank/DDBJ databases">
        <authorList>
            <person name="Jaros S."/>
            <person name="Januszkiewicz K."/>
            <person name="Wedrychowicz H."/>
        </authorList>
    </citation>
    <scope>NUCLEOTIDE SEQUENCE [LARGE SCALE GENOMIC DNA]</scope>
    <source>
        <strain evidence="4 5">DSM 16112</strain>
    </source>
</reference>
<evidence type="ECO:0000256" key="2">
    <source>
        <dbReference type="RuleBase" id="RU362097"/>
    </source>
</evidence>
<evidence type="ECO:0000313" key="5">
    <source>
        <dbReference type="Proteomes" id="UP000184327"/>
    </source>
</evidence>
<gene>
    <name evidence="4" type="ORF">SAMN02745117_02483</name>
</gene>
<dbReference type="NCBIfam" id="TIGR01845">
    <property type="entry name" value="outer_NodT"/>
    <property type="match status" value="1"/>
</dbReference>
<comment type="similarity">
    <text evidence="1 2">Belongs to the outer membrane factor (OMF) (TC 1.B.17) family.</text>
</comment>
<dbReference type="EMBL" id="FQUZ01000037">
    <property type="protein sequence ID" value="SHF71934.1"/>
    <property type="molecule type" value="Genomic_DNA"/>
</dbReference>
<dbReference type="PANTHER" id="PTHR30203">
    <property type="entry name" value="OUTER MEMBRANE CATION EFFLUX PROTEIN"/>
    <property type="match status" value="1"/>
</dbReference>
<dbReference type="AlphaFoldDB" id="A0A1M5DYI9"/>
<dbReference type="STRING" id="1122156.SAMN02745117_02483"/>
<dbReference type="RefSeq" id="WP_084523275.1">
    <property type="nucleotide sequence ID" value="NZ_FQUZ01000037.1"/>
</dbReference>
<feature type="region of interest" description="Disordered" evidence="3">
    <location>
        <begin position="1"/>
        <end position="23"/>
    </location>
</feature>
<feature type="compositionally biased region" description="Polar residues" evidence="3">
    <location>
        <begin position="1"/>
        <end position="17"/>
    </location>
</feature>
<sequence>MTDTVLNSHQPDHTAQSHSRRQAGRFARLPVQAAVLSLAALLSACSFIPTLEIPAAPVASQWPDLDLGAAAGQVDAQGQNLVPWQQFLTDANLRELVEQSLQNNRDLRVAALAIEQAQAQYRIQRAGPLPTISAGATGQRQTAGDDEPINSTYTAGLQVSAWEIDFFGRLRSLREAALADYLGTEYAHQAVQTSLIASVASAWLNLQTASALLDLTGQTLQTREESQRLMQMRFDNGVVSALELSQTESLTASARITLAEQQRARAQAINALTLLVGSPIEPRLLQPVDVPLDVLGDVPAGLPSQLLTRRADIRQAEQAMRAANANIGAARAAFFPSISLTASLGSASTQLSDLFSSGSFGWSLAPQAILPIFDAGRNRARLEAAQVGRDMAVAQYEKSIQSAFTEVADALAARATLAQQLEGQQSLVAAETRRYELADMRYQGGVASFMDALDAQRSLFSAQQAVLQTRAALLANRVELYRVLGGGWQPPQ</sequence>
<dbReference type="PANTHER" id="PTHR30203:SF32">
    <property type="entry name" value="CATION EFFLUX SYSTEM PROTEIN CUSC"/>
    <property type="match status" value="1"/>
</dbReference>
<comment type="subcellular location">
    <subcellularLocation>
        <location evidence="2">Cell membrane</location>
        <topology evidence="2">Lipid-anchor</topology>
    </subcellularLocation>
</comment>
<proteinExistence type="inferred from homology"/>
<dbReference type="InterPro" id="IPR003423">
    <property type="entry name" value="OMP_efflux"/>
</dbReference>
<dbReference type="Proteomes" id="UP000184327">
    <property type="component" value="Unassembled WGS sequence"/>
</dbReference>
<keyword evidence="2" id="KW-0472">Membrane</keyword>
<name>A0A1M5DYI9_9BURK</name>
<dbReference type="Pfam" id="PF02321">
    <property type="entry name" value="OEP"/>
    <property type="match status" value="2"/>
</dbReference>
<dbReference type="SUPFAM" id="SSF56954">
    <property type="entry name" value="Outer membrane efflux proteins (OEP)"/>
    <property type="match status" value="1"/>
</dbReference>
<dbReference type="InterPro" id="IPR010131">
    <property type="entry name" value="MdtP/NodT-like"/>
</dbReference>
<evidence type="ECO:0000256" key="1">
    <source>
        <dbReference type="ARBA" id="ARBA00007613"/>
    </source>
</evidence>
<keyword evidence="2" id="KW-0812">Transmembrane</keyword>
<dbReference type="GO" id="GO:0015562">
    <property type="term" value="F:efflux transmembrane transporter activity"/>
    <property type="evidence" value="ECO:0007669"/>
    <property type="project" value="InterPro"/>
</dbReference>
<dbReference type="GO" id="GO:0005886">
    <property type="term" value="C:plasma membrane"/>
    <property type="evidence" value="ECO:0007669"/>
    <property type="project" value="UniProtKB-SubCell"/>
</dbReference>
<evidence type="ECO:0000313" key="4">
    <source>
        <dbReference type="EMBL" id="SHF71934.1"/>
    </source>
</evidence>